<dbReference type="RefSeq" id="WP_221216976.1">
    <property type="nucleotide sequence ID" value="NZ_BNAV01000006.1"/>
</dbReference>
<evidence type="ECO:0000313" key="4">
    <source>
        <dbReference type="EMBL" id="GHF66370.1"/>
    </source>
</evidence>
<evidence type="ECO:0000256" key="1">
    <source>
        <dbReference type="ARBA" id="ARBA00001933"/>
    </source>
</evidence>
<dbReference type="PANTHER" id="PTHR10314">
    <property type="entry name" value="CYSTATHIONINE BETA-SYNTHASE"/>
    <property type="match status" value="1"/>
</dbReference>
<dbReference type="Pfam" id="PF00291">
    <property type="entry name" value="PALP"/>
    <property type="match status" value="1"/>
</dbReference>
<feature type="domain" description="Tryptophan synthase beta chain-like PALP" evidence="3">
    <location>
        <begin position="40"/>
        <end position="326"/>
    </location>
</feature>
<dbReference type="InterPro" id="IPR001926">
    <property type="entry name" value="TrpB-like_PALP"/>
</dbReference>
<keyword evidence="2" id="KW-0663">Pyridoxal phosphate</keyword>
<reference evidence="4" key="2">
    <citation type="submission" date="2020-09" db="EMBL/GenBank/DDBJ databases">
        <authorList>
            <person name="Sun Q."/>
            <person name="Zhou Y."/>
        </authorList>
    </citation>
    <scope>NUCLEOTIDE SEQUENCE</scope>
    <source>
        <strain evidence="4">CGMCC 4.7679</strain>
    </source>
</reference>
<sequence length="340" mass="36169">MISNQQLTIDLTAPPFLTSMVRETLTLEKFPGLRQFRANLGRTPLVRVPGPPDGAAIYAKYEFHNPFGSVKDRTAYALICAAVNGWDGVSPLRLLDASGGNMARALAHLGRLMAVPVRLVVPESVPRALVDELAELGAIVDLADAERFLLGIIETSEAIHAAEPGWTLLSQHRNAANVAMHEFVTGQEIIGQLGPRTADCWVAAIGSGGTITGVSRALRTRFKDLRVVGVTPAELPYGTELPPNGAAKFPGAGGLGFGHRQPFVATELPDLPVLAVSYENSLAAMREFLDSTGVRIGASSAANWLAAKEVASTMRPEQTVVTLFADAGSRADWSAAEARR</sequence>
<dbReference type="EMBL" id="BNAV01000006">
    <property type="protein sequence ID" value="GHF66370.1"/>
    <property type="molecule type" value="Genomic_DNA"/>
</dbReference>
<dbReference type="InterPro" id="IPR050214">
    <property type="entry name" value="Cys_Synth/Cystath_Beta-Synth"/>
</dbReference>
<evidence type="ECO:0000313" key="5">
    <source>
        <dbReference type="Proteomes" id="UP000658656"/>
    </source>
</evidence>
<evidence type="ECO:0000259" key="3">
    <source>
        <dbReference type="Pfam" id="PF00291"/>
    </source>
</evidence>
<organism evidence="4 5">
    <name type="scientific">Amycolatopsis bartoniae</name>
    <dbReference type="NCBI Taxonomy" id="941986"/>
    <lineage>
        <taxon>Bacteria</taxon>
        <taxon>Bacillati</taxon>
        <taxon>Actinomycetota</taxon>
        <taxon>Actinomycetes</taxon>
        <taxon>Pseudonocardiales</taxon>
        <taxon>Pseudonocardiaceae</taxon>
        <taxon>Amycolatopsis</taxon>
    </lineage>
</organism>
<evidence type="ECO:0000256" key="2">
    <source>
        <dbReference type="ARBA" id="ARBA00022898"/>
    </source>
</evidence>
<dbReference type="Gene3D" id="3.40.50.1100">
    <property type="match status" value="2"/>
</dbReference>
<dbReference type="GO" id="GO:1901605">
    <property type="term" value="P:alpha-amino acid metabolic process"/>
    <property type="evidence" value="ECO:0007669"/>
    <property type="project" value="UniProtKB-ARBA"/>
</dbReference>
<dbReference type="AlphaFoldDB" id="A0A8H9IYP6"/>
<accession>A0A8H9IYP6</accession>
<name>A0A8H9IYP6_9PSEU</name>
<dbReference type="SUPFAM" id="SSF53686">
    <property type="entry name" value="Tryptophan synthase beta subunit-like PLP-dependent enzymes"/>
    <property type="match status" value="1"/>
</dbReference>
<keyword evidence="5" id="KW-1185">Reference proteome</keyword>
<dbReference type="Proteomes" id="UP000658656">
    <property type="component" value="Unassembled WGS sequence"/>
</dbReference>
<reference evidence="4" key="1">
    <citation type="journal article" date="2014" name="Int. J. Syst. Evol. Microbiol.">
        <title>Complete genome sequence of Corynebacterium casei LMG S-19264T (=DSM 44701T), isolated from a smear-ripened cheese.</title>
        <authorList>
            <consortium name="US DOE Joint Genome Institute (JGI-PGF)"/>
            <person name="Walter F."/>
            <person name="Albersmeier A."/>
            <person name="Kalinowski J."/>
            <person name="Ruckert C."/>
        </authorList>
    </citation>
    <scope>NUCLEOTIDE SEQUENCE</scope>
    <source>
        <strain evidence="4">CGMCC 4.7679</strain>
    </source>
</reference>
<protein>
    <submittedName>
        <fullName evidence="4">Cysteine synthase A</fullName>
    </submittedName>
</protein>
<comment type="caution">
    <text evidence="4">The sequence shown here is derived from an EMBL/GenBank/DDBJ whole genome shotgun (WGS) entry which is preliminary data.</text>
</comment>
<gene>
    <name evidence="4" type="primary">cysK</name>
    <name evidence="4" type="ORF">GCM10017566_45190</name>
</gene>
<proteinExistence type="predicted"/>
<comment type="cofactor">
    <cofactor evidence="1">
        <name>pyridoxal 5'-phosphate</name>
        <dbReference type="ChEBI" id="CHEBI:597326"/>
    </cofactor>
</comment>
<dbReference type="InterPro" id="IPR036052">
    <property type="entry name" value="TrpB-like_PALP_sf"/>
</dbReference>